<keyword evidence="1" id="KW-0479">Metal-binding</keyword>
<evidence type="ECO:0000313" key="3">
    <source>
        <dbReference type="EMBL" id="KAK4254648.1"/>
    </source>
</evidence>
<proteinExistence type="predicted"/>
<dbReference type="GO" id="GO:0046872">
    <property type="term" value="F:metal ion binding"/>
    <property type="evidence" value="ECO:0007669"/>
    <property type="project" value="UniProtKB-KW"/>
</dbReference>
<evidence type="ECO:0000256" key="2">
    <source>
        <dbReference type="SAM" id="Phobius"/>
    </source>
</evidence>
<sequence length="63" mass="6714">MAYNVVAIPVAAGALYPSLGIKLPPLVAGTCMALSSVSVVCSSLLLRRYRRPKLTEILEIIVD</sequence>
<dbReference type="PANTHER" id="PTHR46594:SF6">
    <property type="entry name" value="COPPER-TRANSPORTING ATPASE RAN1"/>
    <property type="match status" value="1"/>
</dbReference>
<keyword evidence="2" id="KW-0472">Membrane</keyword>
<reference evidence="3" key="1">
    <citation type="submission" date="2023-10" db="EMBL/GenBank/DDBJ databases">
        <title>Chromosome-level genome of the transformable northern wattle, Acacia crassicarpa.</title>
        <authorList>
            <person name="Massaro I."/>
            <person name="Sinha N.R."/>
            <person name="Poethig S."/>
            <person name="Leichty A.R."/>
        </authorList>
    </citation>
    <scope>NUCLEOTIDE SEQUENCE</scope>
    <source>
        <strain evidence="3">Acra3RX</strain>
        <tissue evidence="3">Leaf</tissue>
    </source>
</reference>
<name>A0AAE1M9Q1_9FABA</name>
<dbReference type="PANTHER" id="PTHR46594">
    <property type="entry name" value="P-TYPE CATION-TRANSPORTING ATPASE"/>
    <property type="match status" value="1"/>
</dbReference>
<comment type="caution">
    <text evidence="3">The sequence shown here is derived from an EMBL/GenBank/DDBJ whole genome shotgun (WGS) entry which is preliminary data.</text>
</comment>
<keyword evidence="2" id="KW-0812">Transmembrane</keyword>
<dbReference type="Proteomes" id="UP001293593">
    <property type="component" value="Unassembled WGS sequence"/>
</dbReference>
<accession>A0AAE1M9Q1</accession>
<gene>
    <name evidence="3" type="ORF">QN277_010001</name>
</gene>
<evidence type="ECO:0000313" key="4">
    <source>
        <dbReference type="Proteomes" id="UP001293593"/>
    </source>
</evidence>
<feature type="transmembrane region" description="Helical" evidence="2">
    <location>
        <begin position="26"/>
        <end position="46"/>
    </location>
</feature>
<dbReference type="EMBL" id="JAWXYG010000014">
    <property type="protein sequence ID" value="KAK4254648.1"/>
    <property type="molecule type" value="Genomic_DNA"/>
</dbReference>
<keyword evidence="2" id="KW-1133">Transmembrane helix</keyword>
<evidence type="ECO:0000256" key="1">
    <source>
        <dbReference type="ARBA" id="ARBA00022723"/>
    </source>
</evidence>
<organism evidence="3 4">
    <name type="scientific">Acacia crassicarpa</name>
    <name type="common">northern wattle</name>
    <dbReference type="NCBI Taxonomy" id="499986"/>
    <lineage>
        <taxon>Eukaryota</taxon>
        <taxon>Viridiplantae</taxon>
        <taxon>Streptophyta</taxon>
        <taxon>Embryophyta</taxon>
        <taxon>Tracheophyta</taxon>
        <taxon>Spermatophyta</taxon>
        <taxon>Magnoliopsida</taxon>
        <taxon>eudicotyledons</taxon>
        <taxon>Gunneridae</taxon>
        <taxon>Pentapetalae</taxon>
        <taxon>rosids</taxon>
        <taxon>fabids</taxon>
        <taxon>Fabales</taxon>
        <taxon>Fabaceae</taxon>
        <taxon>Caesalpinioideae</taxon>
        <taxon>mimosoid clade</taxon>
        <taxon>Acacieae</taxon>
        <taxon>Acacia</taxon>
    </lineage>
</organism>
<dbReference type="AlphaFoldDB" id="A0AAE1M9Q1"/>
<keyword evidence="4" id="KW-1185">Reference proteome</keyword>
<protein>
    <submittedName>
        <fullName evidence="3">Uncharacterized protein</fullName>
    </submittedName>
</protein>